<gene>
    <name evidence="1" type="ORF">C7410_14211</name>
</gene>
<dbReference type="PROSITE" id="PS51257">
    <property type="entry name" value="PROKAR_LIPOPROTEIN"/>
    <property type="match status" value="1"/>
</dbReference>
<evidence type="ECO:0000313" key="2">
    <source>
        <dbReference type="Proteomes" id="UP000247772"/>
    </source>
</evidence>
<dbReference type="Proteomes" id="UP000247772">
    <property type="component" value="Unassembled WGS sequence"/>
</dbReference>
<dbReference type="AlphaFoldDB" id="A0A2V4UBU9"/>
<name>A0A2V4UBU9_9BURK</name>
<reference evidence="1 2" key="1">
    <citation type="submission" date="2018-06" db="EMBL/GenBank/DDBJ databases">
        <title>Genomic Encyclopedia of Type Strains, Phase IV (KMG-V): Genome sequencing to study the core and pangenomes of soil and plant-associated prokaryotes.</title>
        <authorList>
            <person name="Whitman W."/>
        </authorList>
    </citation>
    <scope>NUCLEOTIDE SEQUENCE [LARGE SCALE GENOMIC DNA]</scope>
    <source>
        <strain evidence="1 2">SRCL-318</strain>
    </source>
</reference>
<protein>
    <submittedName>
        <fullName evidence="1">Uncharacterized protein</fullName>
    </submittedName>
</protein>
<evidence type="ECO:0000313" key="1">
    <source>
        <dbReference type="EMBL" id="PYE13863.1"/>
    </source>
</evidence>
<organism evidence="1 2">
    <name type="scientific">Paraburkholderia silvatlantica</name>
    <dbReference type="NCBI Taxonomy" id="321895"/>
    <lineage>
        <taxon>Bacteria</taxon>
        <taxon>Pseudomonadati</taxon>
        <taxon>Pseudomonadota</taxon>
        <taxon>Betaproteobacteria</taxon>
        <taxon>Burkholderiales</taxon>
        <taxon>Burkholderiaceae</taxon>
        <taxon>Paraburkholderia</taxon>
    </lineage>
</organism>
<comment type="caution">
    <text evidence="1">The sequence shown here is derived from an EMBL/GenBank/DDBJ whole genome shotgun (WGS) entry which is preliminary data.</text>
</comment>
<proteinExistence type="predicted"/>
<sequence length="253" mass="28938">MRRAASALPTRRAYTAHASPHLAPILAACFETQRQFRRQRLTHAPIGRPGIGVLDLREAPIDRRKRPLRATRRRFQFVPADRHGHAHAWPRPHAIGKRRARTARIAQIVDENLLLAVLGAHGSRDLRGPDRGQMLRNRTSERLGVVPASLRRERHDDMQPLAAARFAERFEPEFRKQGARGLRRLDHAVPAQRRIGVQVEHDPIGPLDVVDTGIPGVQLDDVHLRRAHQRSRRIDREQRRMARVEPFVLGEFG</sequence>
<accession>A0A2V4UBU9</accession>
<dbReference type="EMBL" id="QJSQ01000042">
    <property type="protein sequence ID" value="PYE13863.1"/>
    <property type="molecule type" value="Genomic_DNA"/>
</dbReference>